<name>C0PL55_MAIZE</name>
<accession>C0PL55</accession>
<proteinExistence type="evidence at transcript level"/>
<sequence length="86" mass="9440">MDHGDYTLPLLQSSSTCSCAGQPTAVCPPAGTHSPAVRPTTPSLVGQQSWPSVHGSPVSCMLAADKRARKKKHTHRERRNRARWFF</sequence>
<organism evidence="2">
    <name type="scientific">Zea mays</name>
    <name type="common">Maize</name>
    <dbReference type="NCBI Taxonomy" id="4577"/>
    <lineage>
        <taxon>Eukaryota</taxon>
        <taxon>Viridiplantae</taxon>
        <taxon>Streptophyta</taxon>
        <taxon>Embryophyta</taxon>
        <taxon>Tracheophyta</taxon>
        <taxon>Spermatophyta</taxon>
        <taxon>Magnoliopsida</taxon>
        <taxon>Liliopsida</taxon>
        <taxon>Poales</taxon>
        <taxon>Poaceae</taxon>
        <taxon>PACMAD clade</taxon>
        <taxon>Panicoideae</taxon>
        <taxon>Andropogonodae</taxon>
        <taxon>Andropogoneae</taxon>
        <taxon>Tripsacinae</taxon>
        <taxon>Zea</taxon>
    </lineage>
</organism>
<evidence type="ECO:0000313" key="2">
    <source>
        <dbReference type="EMBL" id="ACN35921.1"/>
    </source>
</evidence>
<evidence type="ECO:0000256" key="1">
    <source>
        <dbReference type="SAM" id="MobiDB-lite"/>
    </source>
</evidence>
<dbReference type="EMBL" id="BT069024">
    <property type="protein sequence ID" value="ACN35921.1"/>
    <property type="molecule type" value="mRNA"/>
</dbReference>
<reference evidence="2" key="2">
    <citation type="submission" date="2012-06" db="EMBL/GenBank/DDBJ databases">
        <authorList>
            <person name="Yu Y."/>
            <person name="Currie J."/>
            <person name="Lomeli R."/>
            <person name="Angelova A."/>
            <person name="Collura K."/>
            <person name="Wissotski M."/>
            <person name="Campos D."/>
            <person name="Kudrna D."/>
            <person name="Golser W."/>
            <person name="Ashely E."/>
            <person name="Descour A."/>
            <person name="Fernandes J."/>
            <person name="Soderlund C."/>
            <person name="Walbot V."/>
        </authorList>
    </citation>
    <scope>NUCLEOTIDE SEQUENCE</scope>
    <source>
        <strain evidence="2">B73</strain>
    </source>
</reference>
<dbReference type="AlphaFoldDB" id="C0PL55"/>
<feature type="region of interest" description="Disordered" evidence="1">
    <location>
        <begin position="67"/>
        <end position="86"/>
    </location>
</feature>
<protein>
    <submittedName>
        <fullName evidence="2">Uncharacterized protein</fullName>
    </submittedName>
</protein>
<feature type="compositionally biased region" description="Polar residues" evidence="1">
    <location>
        <begin position="40"/>
        <end position="51"/>
    </location>
</feature>
<reference evidence="2" key="1">
    <citation type="journal article" date="2009" name="PLoS Genet.">
        <title>Sequencing, mapping, and analysis of 27,455 maize full-length cDNAs.</title>
        <authorList>
            <person name="Soderlund C."/>
            <person name="Descour A."/>
            <person name="Kudrna D."/>
            <person name="Bomhoff M."/>
            <person name="Boyd L."/>
            <person name="Currie J."/>
            <person name="Angelova A."/>
            <person name="Collura K."/>
            <person name="Wissotski M."/>
            <person name="Ashley E."/>
            <person name="Morrow D."/>
            <person name="Fernandes J."/>
            <person name="Walbot V."/>
            <person name="Yu Y."/>
        </authorList>
    </citation>
    <scope>NUCLEOTIDE SEQUENCE</scope>
    <source>
        <strain evidence="2">B73</strain>
    </source>
</reference>
<feature type="region of interest" description="Disordered" evidence="1">
    <location>
        <begin position="30"/>
        <end position="52"/>
    </location>
</feature>